<reference evidence="1 2" key="3">
    <citation type="submission" date="2019-11" db="EMBL/GenBank/DDBJ databases">
        <title>A de novo genome assembly of a pear dwarfing rootstock.</title>
        <authorList>
            <person name="Wang F."/>
            <person name="Wang J."/>
            <person name="Li S."/>
            <person name="Zhang Y."/>
            <person name="Fang M."/>
            <person name="Ma L."/>
            <person name="Zhao Y."/>
            <person name="Jiang S."/>
        </authorList>
    </citation>
    <scope>NUCLEOTIDE SEQUENCE [LARGE SCALE GENOMIC DNA]</scope>
    <source>
        <strain evidence="1">S2</strain>
        <tissue evidence="1">Leaf</tissue>
    </source>
</reference>
<proteinExistence type="predicted"/>
<reference evidence="2" key="2">
    <citation type="submission" date="2019-10" db="EMBL/GenBank/DDBJ databases">
        <title>A de novo genome assembly of a pear dwarfing rootstock.</title>
        <authorList>
            <person name="Wang F."/>
            <person name="Wang J."/>
            <person name="Li S."/>
            <person name="Zhang Y."/>
            <person name="Fang M."/>
            <person name="Ma L."/>
            <person name="Zhao Y."/>
            <person name="Jiang S."/>
        </authorList>
    </citation>
    <scope>NUCLEOTIDE SEQUENCE [LARGE SCALE GENOMIC DNA]</scope>
</reference>
<organism evidence="1 2">
    <name type="scientific">Pyrus ussuriensis x Pyrus communis</name>
    <dbReference type="NCBI Taxonomy" id="2448454"/>
    <lineage>
        <taxon>Eukaryota</taxon>
        <taxon>Viridiplantae</taxon>
        <taxon>Streptophyta</taxon>
        <taxon>Embryophyta</taxon>
        <taxon>Tracheophyta</taxon>
        <taxon>Spermatophyta</taxon>
        <taxon>Magnoliopsida</taxon>
        <taxon>eudicotyledons</taxon>
        <taxon>Gunneridae</taxon>
        <taxon>Pentapetalae</taxon>
        <taxon>rosids</taxon>
        <taxon>fabids</taxon>
        <taxon>Rosales</taxon>
        <taxon>Rosaceae</taxon>
        <taxon>Amygdaloideae</taxon>
        <taxon>Maleae</taxon>
        <taxon>Pyrus</taxon>
    </lineage>
</organism>
<dbReference type="AlphaFoldDB" id="A0A5N5FT53"/>
<evidence type="ECO:0000313" key="2">
    <source>
        <dbReference type="Proteomes" id="UP000327157"/>
    </source>
</evidence>
<evidence type="ECO:0000313" key="1">
    <source>
        <dbReference type="EMBL" id="KAB2606328.1"/>
    </source>
</evidence>
<dbReference type="OrthoDB" id="1706280at2759"/>
<name>A0A5N5FT53_9ROSA</name>
<comment type="caution">
    <text evidence="1">The sequence shown here is derived from an EMBL/GenBank/DDBJ whole genome shotgun (WGS) entry which is preliminary data.</text>
</comment>
<sequence>MAGRGGEGRAGKGNSIKALNRTHSSRVSTAVDGIALVTVFTLCKSSTANGLIEDQFSNSVTVGNVSCTKVERSMAILTVLFNFIQVL</sequence>
<keyword evidence="2" id="KW-1185">Reference proteome</keyword>
<dbReference type="EMBL" id="SMOL01000559">
    <property type="protein sequence ID" value="KAB2606328.1"/>
    <property type="molecule type" value="Genomic_DNA"/>
</dbReference>
<reference evidence="1 2" key="1">
    <citation type="submission" date="2019-09" db="EMBL/GenBank/DDBJ databases">
        <authorList>
            <person name="Ou C."/>
        </authorList>
    </citation>
    <scope>NUCLEOTIDE SEQUENCE [LARGE SCALE GENOMIC DNA]</scope>
    <source>
        <strain evidence="1">S2</strain>
        <tissue evidence="1">Leaf</tissue>
    </source>
</reference>
<accession>A0A5N5FT53</accession>
<protein>
    <submittedName>
        <fullName evidence="1">Uncharacterized protein</fullName>
    </submittedName>
</protein>
<dbReference type="PANTHER" id="PTHR35723">
    <property type="entry name" value="POLYPHOSPHATIDYLINOSITOL PHOSPHATASE"/>
    <property type="match status" value="1"/>
</dbReference>
<dbReference type="Proteomes" id="UP000327157">
    <property type="component" value="Chromosome 11"/>
</dbReference>
<gene>
    <name evidence="1" type="ORF">D8674_006045</name>
</gene>